<feature type="compositionally biased region" description="Polar residues" evidence="5">
    <location>
        <begin position="524"/>
        <end position="535"/>
    </location>
</feature>
<dbReference type="EMBL" id="JANIIK010000038">
    <property type="protein sequence ID" value="KAJ3610851.1"/>
    <property type="molecule type" value="Genomic_DNA"/>
</dbReference>
<evidence type="ECO:0000313" key="8">
    <source>
        <dbReference type="Proteomes" id="UP001148018"/>
    </source>
</evidence>
<evidence type="ECO:0000256" key="2">
    <source>
        <dbReference type="ARBA" id="ARBA00022692"/>
    </source>
</evidence>
<dbReference type="Gene3D" id="1.20.1070.10">
    <property type="entry name" value="Rhodopsin 7-helix transmembrane proteins"/>
    <property type="match status" value="1"/>
</dbReference>
<feature type="transmembrane region" description="Helical" evidence="6">
    <location>
        <begin position="264"/>
        <end position="286"/>
    </location>
</feature>
<keyword evidence="3 6" id="KW-1133">Transmembrane helix</keyword>
<dbReference type="PANTHER" id="PTHR22829:SF5">
    <property type="entry name" value="INTEGRAL MEMBRANE PROTEIN GPR155"/>
    <property type="match status" value="1"/>
</dbReference>
<evidence type="ECO:0008006" key="9">
    <source>
        <dbReference type="Google" id="ProtNLM"/>
    </source>
</evidence>
<dbReference type="InterPro" id="IPR004776">
    <property type="entry name" value="Mem_transp_PIN-like"/>
</dbReference>
<feature type="transmembrane region" description="Helical" evidence="6">
    <location>
        <begin position="363"/>
        <end position="388"/>
    </location>
</feature>
<keyword evidence="4 6" id="KW-0472">Membrane</keyword>
<name>A0A9Q0EPH5_9TELE</name>
<keyword evidence="2 6" id="KW-0812">Transmembrane</keyword>
<keyword evidence="8" id="KW-1185">Reference proteome</keyword>
<dbReference type="GO" id="GO:0030514">
    <property type="term" value="P:negative regulation of BMP signaling pathway"/>
    <property type="evidence" value="ECO:0007669"/>
    <property type="project" value="TreeGrafter"/>
</dbReference>
<comment type="subcellular location">
    <subcellularLocation>
        <location evidence="1">Membrane</location>
        <topology evidence="1">Multi-pass membrane protein</topology>
    </subcellularLocation>
</comment>
<sequence>MEATASSSYVLIHGKNISHGAPPPSSSAGPHMSIDKLFPALVECFGIILCGYIAGRAGIITGSQAKGLGNFVSKFALPALLFKNMVLLDFGDSNDFALGYPIVDALYRTTYPEYLQYIYLVAPVSLMFLNPIGFALCEVQRWKQASGVQRSTLSILGVVVLQVLKNPIVFMAVVGLVSHFALGQRIPLVLVQFIDGLADSFGGAALFYLGLTMVEQLRKLTRDSGVALIVLITAKLLVMPLICKEMVEILDFNMELEVVTSGMVISTFLSAPIMYVSAWLLTIPLMDPTPLVTELQNVSFNISIVCLIALVWTIAVTLLSKKFNRLPHLFTLNLFLAQFLVCVSMILWNVVLQQEDVLLSKVLTFMLLYGSLYSTYVWAGLISLCLALTSRDELLRLRPAVFMALGWGVPFLVVGCLLLLGERSDNTIDSAFYYGEAQIISSAVVLTVSLILGALSLMGLSQGGREQRNYQALDRASVMGIAEDPRLPGEGHICSPVQSLPDMIASTQMEHTHHSGHTGALCGNRQQSTSSSEQPLNLPPPGLQSTDDQQTLRHVLLCLLLIVSLLANLSSCLWWLFNKDPGRLYLELQFFCAVANYGQGFISFGIFGLDKQLIILPFKKRLRGLWQGTEEEELSPSLAPEEVRLNCTQFVRYHKDQCVLDIVHTRSGSRENVSVPSGESFL</sequence>
<dbReference type="Pfam" id="PF03547">
    <property type="entry name" value="Mem_trans"/>
    <property type="match status" value="1"/>
</dbReference>
<comment type="caution">
    <text evidence="7">The sequence shown here is derived from an EMBL/GenBank/DDBJ whole genome shotgun (WGS) entry which is preliminary data.</text>
</comment>
<feature type="transmembrane region" description="Helical" evidence="6">
    <location>
        <begin position="440"/>
        <end position="460"/>
    </location>
</feature>
<evidence type="ECO:0000256" key="3">
    <source>
        <dbReference type="ARBA" id="ARBA00022989"/>
    </source>
</evidence>
<dbReference type="OrthoDB" id="2133778at2759"/>
<gene>
    <name evidence="7" type="ORF">NHX12_022941</name>
</gene>
<dbReference type="PANTHER" id="PTHR22829">
    <property type="entry name" value="DEP DOMAIN PROTEIN"/>
    <property type="match status" value="1"/>
</dbReference>
<feature type="region of interest" description="Disordered" evidence="5">
    <location>
        <begin position="513"/>
        <end position="545"/>
    </location>
</feature>
<evidence type="ECO:0000256" key="5">
    <source>
        <dbReference type="SAM" id="MobiDB-lite"/>
    </source>
</evidence>
<dbReference type="AlphaFoldDB" id="A0A9Q0EPH5"/>
<proteinExistence type="predicted"/>
<organism evidence="7 8">
    <name type="scientific">Muraenolepis orangiensis</name>
    <name type="common">Patagonian moray cod</name>
    <dbReference type="NCBI Taxonomy" id="630683"/>
    <lineage>
        <taxon>Eukaryota</taxon>
        <taxon>Metazoa</taxon>
        <taxon>Chordata</taxon>
        <taxon>Craniata</taxon>
        <taxon>Vertebrata</taxon>
        <taxon>Euteleostomi</taxon>
        <taxon>Actinopterygii</taxon>
        <taxon>Neopterygii</taxon>
        <taxon>Teleostei</taxon>
        <taxon>Neoteleostei</taxon>
        <taxon>Acanthomorphata</taxon>
        <taxon>Zeiogadaria</taxon>
        <taxon>Gadariae</taxon>
        <taxon>Gadiformes</taxon>
        <taxon>Muraenolepidoidei</taxon>
        <taxon>Muraenolepididae</taxon>
        <taxon>Muraenolepis</taxon>
    </lineage>
</organism>
<accession>A0A9Q0EPH5</accession>
<protein>
    <recommendedName>
        <fullName evidence="9">Integral membrane protein GPR155</fullName>
    </recommendedName>
</protein>
<feature type="transmembrane region" description="Helical" evidence="6">
    <location>
        <begin position="117"/>
        <end position="135"/>
    </location>
</feature>
<evidence type="ECO:0000256" key="1">
    <source>
        <dbReference type="ARBA" id="ARBA00004141"/>
    </source>
</evidence>
<dbReference type="Proteomes" id="UP001148018">
    <property type="component" value="Unassembled WGS sequence"/>
</dbReference>
<evidence type="ECO:0000256" key="6">
    <source>
        <dbReference type="SAM" id="Phobius"/>
    </source>
</evidence>
<dbReference type="GO" id="GO:0016020">
    <property type="term" value="C:membrane"/>
    <property type="evidence" value="ECO:0007669"/>
    <property type="project" value="UniProtKB-SubCell"/>
</dbReference>
<dbReference type="InterPro" id="IPR051832">
    <property type="entry name" value="mTOR-Rac_regulators"/>
</dbReference>
<feature type="transmembrane region" description="Helical" evidence="6">
    <location>
        <begin position="155"/>
        <end position="177"/>
    </location>
</feature>
<dbReference type="GO" id="GO:0055085">
    <property type="term" value="P:transmembrane transport"/>
    <property type="evidence" value="ECO:0007669"/>
    <property type="project" value="InterPro"/>
</dbReference>
<feature type="transmembrane region" description="Helical" evidence="6">
    <location>
        <begin position="37"/>
        <end position="55"/>
    </location>
</feature>
<feature type="transmembrane region" description="Helical" evidence="6">
    <location>
        <begin position="400"/>
        <end position="420"/>
    </location>
</feature>
<feature type="transmembrane region" description="Helical" evidence="6">
    <location>
        <begin position="189"/>
        <end position="213"/>
    </location>
</feature>
<evidence type="ECO:0000256" key="4">
    <source>
        <dbReference type="ARBA" id="ARBA00023136"/>
    </source>
</evidence>
<feature type="transmembrane region" description="Helical" evidence="6">
    <location>
        <begin position="588"/>
        <end position="609"/>
    </location>
</feature>
<reference evidence="7" key="1">
    <citation type="submission" date="2022-07" db="EMBL/GenBank/DDBJ databases">
        <title>Chromosome-level genome of Muraenolepis orangiensis.</title>
        <authorList>
            <person name="Kim J."/>
        </authorList>
    </citation>
    <scope>NUCLEOTIDE SEQUENCE</scope>
    <source>
        <strain evidence="7">KU_S4_2022</strain>
        <tissue evidence="7">Muscle</tissue>
    </source>
</reference>
<feature type="transmembrane region" description="Helical" evidence="6">
    <location>
        <begin position="298"/>
        <end position="319"/>
    </location>
</feature>
<feature type="transmembrane region" description="Helical" evidence="6">
    <location>
        <begin position="555"/>
        <end position="576"/>
    </location>
</feature>
<evidence type="ECO:0000313" key="7">
    <source>
        <dbReference type="EMBL" id="KAJ3610851.1"/>
    </source>
</evidence>
<feature type="transmembrane region" description="Helical" evidence="6">
    <location>
        <begin position="331"/>
        <end position="351"/>
    </location>
</feature>